<evidence type="ECO:0000256" key="1">
    <source>
        <dbReference type="SAM" id="MobiDB-lite"/>
    </source>
</evidence>
<proteinExistence type="predicted"/>
<feature type="region of interest" description="Disordered" evidence="1">
    <location>
        <begin position="85"/>
        <end position="172"/>
    </location>
</feature>
<evidence type="ECO:0000313" key="3">
    <source>
        <dbReference type="EMBL" id="KOX74498.1"/>
    </source>
</evidence>
<sequence>MSAQLMKSTQENERNRRSSSCNSDQAISRADGTSFEMVREPSLDYCQRMDNCYTLCPSDDRRSFHPRSPDATGFRLDEHLAFYLSSPDDELRPNAPTRTKTSNAKQTRNNSELDQRSSRRSSVQSSRSRTNSCSRPTSLGNGRRGSSSRRTKTRRGSTTRRKDSVRPLKTEAKDPLKVLEDARTLEQARRHRRIAMIVLGTFLFLLAASVLVVVVTLTHSTFLSPAVGSKELAEHRAQTENEELLNSLNRVFVTENTTIPL</sequence>
<name>A0A0N0BGG1_9HYME</name>
<gene>
    <name evidence="3" type="ORF">WN51_00481</name>
</gene>
<dbReference type="OrthoDB" id="8191408at2759"/>
<evidence type="ECO:0000313" key="4">
    <source>
        <dbReference type="Proteomes" id="UP000053105"/>
    </source>
</evidence>
<keyword evidence="2" id="KW-1133">Transmembrane helix</keyword>
<feature type="compositionally biased region" description="Polar residues" evidence="1">
    <location>
        <begin position="96"/>
        <end position="110"/>
    </location>
</feature>
<organism evidence="3 4">
    <name type="scientific">Melipona quadrifasciata</name>
    <dbReference type="NCBI Taxonomy" id="166423"/>
    <lineage>
        <taxon>Eukaryota</taxon>
        <taxon>Metazoa</taxon>
        <taxon>Ecdysozoa</taxon>
        <taxon>Arthropoda</taxon>
        <taxon>Hexapoda</taxon>
        <taxon>Insecta</taxon>
        <taxon>Pterygota</taxon>
        <taxon>Neoptera</taxon>
        <taxon>Endopterygota</taxon>
        <taxon>Hymenoptera</taxon>
        <taxon>Apocrita</taxon>
        <taxon>Aculeata</taxon>
        <taxon>Apoidea</taxon>
        <taxon>Anthophila</taxon>
        <taxon>Apidae</taxon>
        <taxon>Melipona</taxon>
    </lineage>
</organism>
<feature type="compositionally biased region" description="Basic residues" evidence="1">
    <location>
        <begin position="146"/>
        <end position="159"/>
    </location>
</feature>
<keyword evidence="2" id="KW-0472">Membrane</keyword>
<feature type="compositionally biased region" description="Basic and acidic residues" evidence="1">
    <location>
        <begin position="160"/>
        <end position="172"/>
    </location>
</feature>
<accession>A0A0N0BGG1</accession>
<keyword evidence="4" id="KW-1185">Reference proteome</keyword>
<dbReference type="EMBL" id="KQ435789">
    <property type="protein sequence ID" value="KOX74498.1"/>
    <property type="molecule type" value="Genomic_DNA"/>
</dbReference>
<feature type="compositionally biased region" description="Low complexity" evidence="1">
    <location>
        <begin position="120"/>
        <end position="138"/>
    </location>
</feature>
<dbReference type="Proteomes" id="UP000053105">
    <property type="component" value="Unassembled WGS sequence"/>
</dbReference>
<keyword evidence="2" id="KW-0812">Transmembrane</keyword>
<feature type="transmembrane region" description="Helical" evidence="2">
    <location>
        <begin position="194"/>
        <end position="217"/>
    </location>
</feature>
<dbReference type="STRING" id="166423.A0A0N0BGG1"/>
<dbReference type="AlphaFoldDB" id="A0A0N0BGG1"/>
<protein>
    <submittedName>
        <fullName evidence="3">Uncharacterized protein</fullName>
    </submittedName>
</protein>
<feature type="region of interest" description="Disordered" evidence="1">
    <location>
        <begin position="1"/>
        <end position="35"/>
    </location>
</feature>
<evidence type="ECO:0000256" key="2">
    <source>
        <dbReference type="SAM" id="Phobius"/>
    </source>
</evidence>
<reference evidence="3 4" key="1">
    <citation type="submission" date="2015-07" db="EMBL/GenBank/DDBJ databases">
        <title>The genome of Melipona quadrifasciata.</title>
        <authorList>
            <person name="Pan H."/>
            <person name="Kapheim K."/>
        </authorList>
    </citation>
    <scope>NUCLEOTIDE SEQUENCE [LARGE SCALE GENOMIC DNA]</scope>
    <source>
        <strain evidence="3">0111107301</strain>
        <tissue evidence="3">Whole body</tissue>
    </source>
</reference>